<organism evidence="2 3">
    <name type="scientific">Puccinia striiformis</name>
    <dbReference type="NCBI Taxonomy" id="27350"/>
    <lineage>
        <taxon>Eukaryota</taxon>
        <taxon>Fungi</taxon>
        <taxon>Dikarya</taxon>
        <taxon>Basidiomycota</taxon>
        <taxon>Pucciniomycotina</taxon>
        <taxon>Pucciniomycetes</taxon>
        <taxon>Pucciniales</taxon>
        <taxon>Pucciniaceae</taxon>
        <taxon>Puccinia</taxon>
    </lineage>
</organism>
<dbReference type="GO" id="GO:0003735">
    <property type="term" value="F:structural constituent of ribosome"/>
    <property type="evidence" value="ECO:0007669"/>
    <property type="project" value="TreeGrafter"/>
</dbReference>
<gene>
    <name evidence="2" type="ORF">PSHT_00514</name>
</gene>
<reference evidence="3" key="3">
    <citation type="journal article" date="2018" name="Mol. Plant Microbe Interact.">
        <title>Genome sequence resources for the wheat stripe rust pathogen (Puccinia striiformis f. sp. tritici) and the barley stripe rust pathogen (Puccinia striiformis f. sp. hordei).</title>
        <authorList>
            <person name="Xia C."/>
            <person name="Wang M."/>
            <person name="Yin C."/>
            <person name="Cornejo O.E."/>
            <person name="Hulbert S.H."/>
            <person name="Chen X."/>
        </authorList>
    </citation>
    <scope>NUCLEOTIDE SEQUENCE [LARGE SCALE GENOMIC DNA]</scope>
    <source>
        <strain evidence="3">93TX-2</strain>
    </source>
</reference>
<dbReference type="OrthoDB" id="10052321at2759"/>
<dbReference type="VEuPathDB" id="FungiDB:PSHT_00514"/>
<accession>A0A2S4WMY9</accession>
<reference evidence="2 3" key="1">
    <citation type="submission" date="2017-12" db="EMBL/GenBank/DDBJ databases">
        <title>Gene loss provides genomic basis for host adaptation in cereal stripe rust fungi.</title>
        <authorList>
            <person name="Xia C."/>
        </authorList>
    </citation>
    <scope>NUCLEOTIDE SEQUENCE [LARGE SCALE GENOMIC DNA]</scope>
    <source>
        <strain evidence="2 3">93TX-2</strain>
    </source>
</reference>
<feature type="compositionally biased region" description="Polar residues" evidence="1">
    <location>
        <begin position="379"/>
        <end position="392"/>
    </location>
</feature>
<name>A0A2S4WMY9_9BASI</name>
<reference evidence="3" key="2">
    <citation type="journal article" date="2018" name="BMC Genomics">
        <title>Genomic insights into host adaptation between the wheat stripe rust pathogen (Puccinia striiformis f. sp. tritici) and the barley stripe rust pathogen (Puccinia striiformis f. sp. hordei).</title>
        <authorList>
            <person name="Xia C."/>
            <person name="Wang M."/>
            <person name="Yin C."/>
            <person name="Cornejo O.E."/>
            <person name="Hulbert S.H."/>
            <person name="Chen X."/>
        </authorList>
    </citation>
    <scope>NUCLEOTIDE SEQUENCE [LARGE SCALE GENOMIC DNA]</scope>
    <source>
        <strain evidence="3">93TX-2</strain>
    </source>
</reference>
<dbReference type="EMBL" id="PKSM01000004">
    <property type="protein sequence ID" value="POW23113.1"/>
    <property type="molecule type" value="Genomic_DNA"/>
</dbReference>
<keyword evidence="3" id="KW-1185">Reference proteome</keyword>
<comment type="caution">
    <text evidence="2">The sequence shown here is derived from an EMBL/GenBank/DDBJ whole genome shotgun (WGS) entry which is preliminary data.</text>
</comment>
<dbReference type="PANTHER" id="PTHR28158">
    <property type="entry name" value="37S RIBOSOMAL PROTEIN S35, MITOCHONDRIAL"/>
    <property type="match status" value="1"/>
</dbReference>
<dbReference type="GO" id="GO:0032543">
    <property type="term" value="P:mitochondrial translation"/>
    <property type="evidence" value="ECO:0007669"/>
    <property type="project" value="TreeGrafter"/>
</dbReference>
<protein>
    <submittedName>
        <fullName evidence="2">Uncharacterized protein</fullName>
    </submittedName>
</protein>
<sequence length="419" mass="46600">MSLPFPTNPWFKPQASLSDKIRTRRQWVSTIIKLKAMEDTWPLNDKNKEGKPIKPHKRTLKLNSEKGMEGVLGVQTDQVIQLNEIANHHLQHKSSFYGTQLSPSILLNPTPNHLSLHLKLRTHNSSDRRTKRNIKNMTSLLGPRYVHIVGSDGLPCPPTSYISKPANKILMVFTNVSEFPQAPKPMSKRQARYFPKTSLLPDYLAEPTCSSQPTLRRSHSTVAPTIASVDPINNAHFFPAKGDVCENSIGSNPQQVEKMAVKRRILVTQLLSQLKGCLRLENSSKLLDQIRTSSNYSEFRNLTGIDKDQIKESVLLRAGGLSFKTPGDVMSEDEKPIGSIKFDMIKSIYLKKLELNPSGRLLLAKSVRSKEERDLKPCQHTTSSASTSPSILNTGRNSTTATTTGPSSQTNPSELSGST</sequence>
<dbReference type="AlphaFoldDB" id="A0A2S4WMY9"/>
<feature type="non-terminal residue" evidence="2">
    <location>
        <position position="419"/>
    </location>
</feature>
<dbReference type="VEuPathDB" id="FungiDB:PSTT_09039"/>
<feature type="region of interest" description="Disordered" evidence="1">
    <location>
        <begin position="372"/>
        <end position="419"/>
    </location>
</feature>
<dbReference type="InterPro" id="IPR021036">
    <property type="entry name" value="Ribosomal_mS45"/>
</dbReference>
<feature type="compositionally biased region" description="Low complexity" evidence="1">
    <location>
        <begin position="393"/>
        <end position="411"/>
    </location>
</feature>
<evidence type="ECO:0000313" key="3">
    <source>
        <dbReference type="Proteomes" id="UP000238274"/>
    </source>
</evidence>
<evidence type="ECO:0000313" key="2">
    <source>
        <dbReference type="EMBL" id="POW23113.1"/>
    </source>
</evidence>
<evidence type="ECO:0000256" key="1">
    <source>
        <dbReference type="SAM" id="MobiDB-lite"/>
    </source>
</evidence>
<dbReference type="Proteomes" id="UP000238274">
    <property type="component" value="Unassembled WGS sequence"/>
</dbReference>
<dbReference type="PANTHER" id="PTHR28158:SF1">
    <property type="entry name" value="SMALL RIBOSOMAL SUBUNIT PROTEIN MS45"/>
    <property type="match status" value="1"/>
</dbReference>
<proteinExistence type="predicted"/>
<dbReference type="GO" id="GO:0005763">
    <property type="term" value="C:mitochondrial small ribosomal subunit"/>
    <property type="evidence" value="ECO:0007669"/>
    <property type="project" value="TreeGrafter"/>
</dbReference>